<comment type="caution">
    <text evidence="2">The sequence shown here is derived from an EMBL/GenBank/DDBJ whole genome shotgun (WGS) entry which is preliminary data.</text>
</comment>
<feature type="compositionally biased region" description="Basic residues" evidence="1">
    <location>
        <begin position="59"/>
        <end position="76"/>
    </location>
</feature>
<keyword evidence="3" id="KW-1185">Reference proteome</keyword>
<evidence type="ECO:0000313" key="3">
    <source>
        <dbReference type="Proteomes" id="UP000604825"/>
    </source>
</evidence>
<dbReference type="GO" id="GO:0003677">
    <property type="term" value="F:DNA binding"/>
    <property type="evidence" value="ECO:0007669"/>
    <property type="project" value="InterPro"/>
</dbReference>
<dbReference type="Proteomes" id="UP000604825">
    <property type="component" value="Unassembled WGS sequence"/>
</dbReference>
<dbReference type="GO" id="GO:0006310">
    <property type="term" value="P:DNA recombination"/>
    <property type="evidence" value="ECO:0007669"/>
    <property type="project" value="InterPro"/>
</dbReference>
<dbReference type="GO" id="GO:0010165">
    <property type="term" value="P:response to X-ray"/>
    <property type="evidence" value="ECO:0007669"/>
    <property type="project" value="TreeGrafter"/>
</dbReference>
<feature type="compositionally biased region" description="Basic residues" evidence="1">
    <location>
        <begin position="257"/>
        <end position="267"/>
    </location>
</feature>
<feature type="compositionally biased region" description="Low complexity" evidence="1">
    <location>
        <begin position="100"/>
        <end position="112"/>
    </location>
</feature>
<feature type="region of interest" description="Disordered" evidence="1">
    <location>
        <begin position="1"/>
        <end position="171"/>
    </location>
</feature>
<proteinExistence type="predicted"/>
<dbReference type="GO" id="GO:0006303">
    <property type="term" value="P:double-strand break repair via nonhomologous end joining"/>
    <property type="evidence" value="ECO:0007669"/>
    <property type="project" value="TreeGrafter"/>
</dbReference>
<accession>A0A811N1R4</accession>
<reference evidence="2" key="1">
    <citation type="submission" date="2020-10" db="EMBL/GenBank/DDBJ databases">
        <authorList>
            <person name="Han B."/>
            <person name="Lu T."/>
            <person name="Zhao Q."/>
            <person name="Huang X."/>
            <person name="Zhao Y."/>
        </authorList>
    </citation>
    <scope>NUCLEOTIDE SEQUENCE</scope>
</reference>
<dbReference type="InterPro" id="IPR010585">
    <property type="entry name" value="DNA_repair_prot_XRCC4"/>
</dbReference>
<feature type="region of interest" description="Disordered" evidence="1">
    <location>
        <begin position="197"/>
        <end position="267"/>
    </location>
</feature>
<gene>
    <name evidence="2" type="ORF">NCGR_LOCUS9877</name>
</gene>
<dbReference type="GO" id="GO:0005958">
    <property type="term" value="C:DNA-dependent protein kinase-DNA ligase 4 complex"/>
    <property type="evidence" value="ECO:0007669"/>
    <property type="project" value="TreeGrafter"/>
</dbReference>
<sequence length="267" mass="28506">MGAPSTKRLQPQPPAPFPAPRLEPPPWTHGLPAGSGKEPPDPASRSPDPAPSRRIERGRGRRWTFRSRAPMGRRRSPAPDGEADPAVGRWIRPAAPAAPPASSSATSPKSTARTPWEGGKEGEDLAATFLAVDRTSGVGLRQQPGRGGTQKDPAAAARGCRPSRPQGERRGGLAVCCFAVLNLKKAKLRQLRDKVVELESAGKPSKEVEQEEENSTDRTELFEGESDKEASVKDEPSETGSGNVHSSPEKSAATSRGRGRGRKRAKK</sequence>
<evidence type="ECO:0000256" key="1">
    <source>
        <dbReference type="SAM" id="MobiDB-lite"/>
    </source>
</evidence>
<dbReference type="PANTHER" id="PTHR28559:SF1">
    <property type="entry name" value="DNA REPAIR PROTEIN XRCC4"/>
    <property type="match status" value="1"/>
</dbReference>
<dbReference type="PANTHER" id="PTHR28559">
    <property type="entry name" value="DNA REPAIR PROTEIN XRCC4"/>
    <property type="match status" value="1"/>
</dbReference>
<feature type="compositionally biased region" description="Pro residues" evidence="1">
    <location>
        <begin position="11"/>
        <end position="27"/>
    </location>
</feature>
<evidence type="ECO:0000313" key="2">
    <source>
        <dbReference type="EMBL" id="CAD6214464.1"/>
    </source>
</evidence>
<dbReference type="AlphaFoldDB" id="A0A811N1R4"/>
<dbReference type="GO" id="GO:0032807">
    <property type="term" value="C:DNA ligase IV complex"/>
    <property type="evidence" value="ECO:0007669"/>
    <property type="project" value="TreeGrafter"/>
</dbReference>
<dbReference type="OrthoDB" id="8064436at2759"/>
<name>A0A811N1R4_9POAL</name>
<organism evidence="2 3">
    <name type="scientific">Miscanthus lutarioriparius</name>
    <dbReference type="NCBI Taxonomy" id="422564"/>
    <lineage>
        <taxon>Eukaryota</taxon>
        <taxon>Viridiplantae</taxon>
        <taxon>Streptophyta</taxon>
        <taxon>Embryophyta</taxon>
        <taxon>Tracheophyta</taxon>
        <taxon>Spermatophyta</taxon>
        <taxon>Magnoliopsida</taxon>
        <taxon>Liliopsida</taxon>
        <taxon>Poales</taxon>
        <taxon>Poaceae</taxon>
        <taxon>PACMAD clade</taxon>
        <taxon>Panicoideae</taxon>
        <taxon>Andropogonodae</taxon>
        <taxon>Andropogoneae</taxon>
        <taxon>Saccharinae</taxon>
        <taxon>Miscanthus</taxon>
    </lineage>
</organism>
<protein>
    <submittedName>
        <fullName evidence="2">Uncharacterized protein</fullName>
    </submittedName>
</protein>
<feature type="compositionally biased region" description="Basic and acidic residues" evidence="1">
    <location>
        <begin position="215"/>
        <end position="236"/>
    </location>
</feature>
<dbReference type="EMBL" id="CAJGYO010000002">
    <property type="protein sequence ID" value="CAD6214464.1"/>
    <property type="molecule type" value="Genomic_DNA"/>
</dbReference>